<protein>
    <submittedName>
        <fullName evidence="7">LemA family protein</fullName>
    </submittedName>
</protein>
<dbReference type="InterPro" id="IPR007156">
    <property type="entry name" value="MamQ_LemA"/>
</dbReference>
<evidence type="ECO:0000256" key="4">
    <source>
        <dbReference type="ARBA" id="ARBA00022989"/>
    </source>
</evidence>
<evidence type="ECO:0000256" key="6">
    <source>
        <dbReference type="SAM" id="Phobius"/>
    </source>
</evidence>
<dbReference type="InterPro" id="IPR023353">
    <property type="entry name" value="LemA-like_dom_sf"/>
</dbReference>
<dbReference type="SUPFAM" id="SSF140478">
    <property type="entry name" value="LemA-like"/>
    <property type="match status" value="1"/>
</dbReference>
<dbReference type="HOGENOM" id="CLU_056714_3_0_6"/>
<sequence length="187" mass="21152">MDKFLLGLSLVFIVAYLWYVSLVKKRNTALEALSGIDAQLTSRNEFIYRVLEIAGQHKHDELLFKEINELLTTSASAYRMFDPQEVKVHFINAEQLNHKMAKLVANIDDYPDLKSDNTMLEAIQNYSEAESDIANASRFYNLAVSELNTAVEIFPGSIIASMASIKVMPLFELIEVPKVPMDAVDYL</sequence>
<evidence type="ECO:0000313" key="7">
    <source>
        <dbReference type="EMBL" id="ABP73831.1"/>
    </source>
</evidence>
<comment type="similarity">
    <text evidence="2">Belongs to the LemA family.</text>
</comment>
<proteinExistence type="inferred from homology"/>
<organism evidence="7">
    <name type="scientific">Shewanella putrefaciens (strain CN-32 / ATCC BAA-453)</name>
    <dbReference type="NCBI Taxonomy" id="319224"/>
    <lineage>
        <taxon>Bacteria</taxon>
        <taxon>Pseudomonadati</taxon>
        <taxon>Pseudomonadota</taxon>
        <taxon>Gammaproteobacteria</taxon>
        <taxon>Alteromonadales</taxon>
        <taxon>Shewanellaceae</taxon>
        <taxon>Shewanella</taxon>
    </lineage>
</organism>
<dbReference type="eggNOG" id="COG1704">
    <property type="taxonomic scope" value="Bacteria"/>
</dbReference>
<keyword evidence="5 6" id="KW-0472">Membrane</keyword>
<dbReference type="Gene3D" id="1.20.1440.20">
    <property type="entry name" value="LemA-like domain"/>
    <property type="match status" value="1"/>
</dbReference>
<reference evidence="7" key="1">
    <citation type="submission" date="2007-04" db="EMBL/GenBank/DDBJ databases">
        <title>Complete sequence of Shewanella putrefaciens CN-32.</title>
        <authorList>
            <consortium name="US DOE Joint Genome Institute"/>
            <person name="Copeland A."/>
            <person name="Lucas S."/>
            <person name="Lapidus A."/>
            <person name="Barry K."/>
            <person name="Detter J.C."/>
            <person name="Glavina del Rio T."/>
            <person name="Hammon N."/>
            <person name="Israni S."/>
            <person name="Dalin E."/>
            <person name="Tice H."/>
            <person name="Pitluck S."/>
            <person name="Chain P."/>
            <person name="Malfatti S."/>
            <person name="Shin M."/>
            <person name="Vergez L."/>
            <person name="Schmutz J."/>
            <person name="Larimer F."/>
            <person name="Land M."/>
            <person name="Hauser L."/>
            <person name="Kyrpides N."/>
            <person name="Mikhailova N."/>
            <person name="Romine M.F."/>
            <person name="Fredrickson J."/>
            <person name="Tiedje J."/>
            <person name="Richardson P."/>
        </authorList>
    </citation>
    <scope>NUCLEOTIDE SEQUENCE [LARGE SCALE GENOMIC DNA]</scope>
    <source>
        <strain evidence="7">CN-32</strain>
    </source>
</reference>
<dbReference type="EMBL" id="CP000681">
    <property type="protein sequence ID" value="ABP73831.1"/>
    <property type="molecule type" value="Genomic_DNA"/>
</dbReference>
<evidence type="ECO:0000256" key="3">
    <source>
        <dbReference type="ARBA" id="ARBA00022692"/>
    </source>
</evidence>
<keyword evidence="3 6" id="KW-0812">Transmembrane</keyword>
<dbReference type="PANTHER" id="PTHR34478:SF2">
    <property type="entry name" value="MEMBRANE PROTEIN"/>
    <property type="match status" value="1"/>
</dbReference>
<evidence type="ECO:0000256" key="5">
    <source>
        <dbReference type="ARBA" id="ARBA00023136"/>
    </source>
</evidence>
<dbReference type="Pfam" id="PF04011">
    <property type="entry name" value="LemA"/>
    <property type="match status" value="1"/>
</dbReference>
<comment type="subcellular location">
    <subcellularLocation>
        <location evidence="1">Membrane</location>
        <topology evidence="1">Single-pass membrane protein</topology>
    </subcellularLocation>
</comment>
<gene>
    <name evidence="7" type="ordered locus">Sputcn32_0095</name>
</gene>
<evidence type="ECO:0000256" key="2">
    <source>
        <dbReference type="ARBA" id="ARBA00008854"/>
    </source>
</evidence>
<keyword evidence="4 6" id="KW-1133">Transmembrane helix</keyword>
<feature type="transmembrane region" description="Helical" evidence="6">
    <location>
        <begin position="6"/>
        <end position="23"/>
    </location>
</feature>
<dbReference type="AlphaFoldDB" id="A4Y1J8"/>
<dbReference type="KEGG" id="spc:Sputcn32_0095"/>
<dbReference type="STRING" id="319224.Sputcn32_0095"/>
<accession>A4Y1J8</accession>
<dbReference type="GO" id="GO:0016020">
    <property type="term" value="C:membrane"/>
    <property type="evidence" value="ECO:0007669"/>
    <property type="project" value="UniProtKB-SubCell"/>
</dbReference>
<evidence type="ECO:0000256" key="1">
    <source>
        <dbReference type="ARBA" id="ARBA00004167"/>
    </source>
</evidence>
<name>A4Y1J8_SHEPC</name>
<dbReference type="PANTHER" id="PTHR34478">
    <property type="entry name" value="PROTEIN LEMA"/>
    <property type="match status" value="1"/>
</dbReference>